<dbReference type="EMBL" id="BAAAYN010000031">
    <property type="protein sequence ID" value="GAA3391326.1"/>
    <property type="molecule type" value="Genomic_DNA"/>
</dbReference>
<dbReference type="SUPFAM" id="SSF51556">
    <property type="entry name" value="Metallo-dependent hydrolases"/>
    <property type="match status" value="1"/>
</dbReference>
<dbReference type="RefSeq" id="WP_345730521.1">
    <property type="nucleotide sequence ID" value="NZ_BAAAYN010000031.1"/>
</dbReference>
<dbReference type="Gene3D" id="2.30.40.10">
    <property type="entry name" value="Urease, subunit C, domain 1"/>
    <property type="match status" value="1"/>
</dbReference>
<sequence length="406" mass="41686">MRIALVDAHMIPADGSPELPTATLLIEDGVITALGPGLRPPPDAEVIDASGLVAIPGLVDGHRHVWQAPLRGIGADMTLADYFRTVLGRALSAYRPEDAHAAALLGAAEALDAGVTTLFDWSNTLVTAEHTDAVVDAFTVAGVRAVVASGSPDREDDARRLAKSTGRVTGALAILGPEAGDWDDAVRHLAFGRELGVTVSFHASGGPGGSVERLADAGLLGPDLNLVHLNAMTDEDAARLVESGAGVTITPVVEATMGHGASPYGRFRDAGGRAGLGTDVVVNATPDLFEPLRDTLRTERMRTHTLVPAADFLPAVTLDSARAIGLADEVGALTVGRRADVVLLDGLSHLTGAGTLAGAVVTALGPANVQTVLVDGRVVKRDGALVDHDLATLRAAGDAIARRVLA</sequence>
<dbReference type="InterPro" id="IPR006680">
    <property type="entry name" value="Amidohydro-rel"/>
</dbReference>
<dbReference type="PANTHER" id="PTHR43794">
    <property type="entry name" value="AMINOHYDROLASE SSNA-RELATED"/>
    <property type="match status" value="1"/>
</dbReference>
<accession>A0ABP6T4C8</accession>
<evidence type="ECO:0000259" key="2">
    <source>
        <dbReference type="Pfam" id="PF01979"/>
    </source>
</evidence>
<comment type="caution">
    <text evidence="3">The sequence shown here is derived from an EMBL/GenBank/DDBJ whole genome shotgun (WGS) entry which is preliminary data.</text>
</comment>
<reference evidence="4" key="1">
    <citation type="journal article" date="2019" name="Int. J. Syst. Evol. Microbiol.">
        <title>The Global Catalogue of Microorganisms (GCM) 10K type strain sequencing project: providing services to taxonomists for standard genome sequencing and annotation.</title>
        <authorList>
            <consortium name="The Broad Institute Genomics Platform"/>
            <consortium name="The Broad Institute Genome Sequencing Center for Infectious Disease"/>
            <person name="Wu L."/>
            <person name="Ma J."/>
        </authorList>
    </citation>
    <scope>NUCLEOTIDE SEQUENCE [LARGE SCALE GENOMIC DNA]</scope>
    <source>
        <strain evidence="4">JCM 9458</strain>
    </source>
</reference>
<keyword evidence="4" id="KW-1185">Reference proteome</keyword>
<dbReference type="InterPro" id="IPR032466">
    <property type="entry name" value="Metal_Hydrolase"/>
</dbReference>
<proteinExistence type="predicted"/>
<organism evidence="3 4">
    <name type="scientific">Cryptosporangium minutisporangium</name>
    <dbReference type="NCBI Taxonomy" id="113569"/>
    <lineage>
        <taxon>Bacteria</taxon>
        <taxon>Bacillati</taxon>
        <taxon>Actinomycetota</taxon>
        <taxon>Actinomycetes</taxon>
        <taxon>Cryptosporangiales</taxon>
        <taxon>Cryptosporangiaceae</taxon>
        <taxon>Cryptosporangium</taxon>
    </lineage>
</organism>
<dbReference type="PANTHER" id="PTHR43794:SF11">
    <property type="entry name" value="AMIDOHYDROLASE-RELATED DOMAIN-CONTAINING PROTEIN"/>
    <property type="match status" value="1"/>
</dbReference>
<dbReference type="SUPFAM" id="SSF51338">
    <property type="entry name" value="Composite domain of metallo-dependent hydrolases"/>
    <property type="match status" value="1"/>
</dbReference>
<gene>
    <name evidence="3" type="ORF">GCM10020369_48850</name>
</gene>
<evidence type="ECO:0000256" key="1">
    <source>
        <dbReference type="ARBA" id="ARBA00022801"/>
    </source>
</evidence>
<dbReference type="InterPro" id="IPR011059">
    <property type="entry name" value="Metal-dep_hydrolase_composite"/>
</dbReference>
<dbReference type="Gene3D" id="3.20.20.140">
    <property type="entry name" value="Metal-dependent hydrolases"/>
    <property type="match status" value="1"/>
</dbReference>
<evidence type="ECO:0000313" key="3">
    <source>
        <dbReference type="EMBL" id="GAA3391326.1"/>
    </source>
</evidence>
<dbReference type="Proteomes" id="UP001501676">
    <property type="component" value="Unassembled WGS sequence"/>
</dbReference>
<dbReference type="Pfam" id="PF01979">
    <property type="entry name" value="Amidohydro_1"/>
    <property type="match status" value="1"/>
</dbReference>
<evidence type="ECO:0000313" key="4">
    <source>
        <dbReference type="Proteomes" id="UP001501676"/>
    </source>
</evidence>
<name>A0ABP6T4C8_9ACTN</name>
<dbReference type="InterPro" id="IPR050287">
    <property type="entry name" value="MTA/SAH_deaminase"/>
</dbReference>
<keyword evidence="1" id="KW-0378">Hydrolase</keyword>
<protein>
    <submittedName>
        <fullName evidence="3">Amidohydrolase family protein</fullName>
    </submittedName>
</protein>
<feature type="domain" description="Amidohydrolase-related" evidence="2">
    <location>
        <begin position="54"/>
        <end position="379"/>
    </location>
</feature>